<evidence type="ECO:0000256" key="19">
    <source>
        <dbReference type="RuleBase" id="RU004106"/>
    </source>
</evidence>
<dbReference type="FunFam" id="3.20.10.10:FF:000002">
    <property type="entry name" value="D-alanine aminotransferase"/>
    <property type="match status" value="1"/>
</dbReference>
<evidence type="ECO:0000256" key="13">
    <source>
        <dbReference type="ARBA" id="ARBA00048798"/>
    </source>
</evidence>
<keyword evidence="9" id="KW-0289">Folate biosynthesis</keyword>
<dbReference type="InterPro" id="IPR036038">
    <property type="entry name" value="Aminotransferase-like"/>
</dbReference>
<dbReference type="SUPFAM" id="SSF56752">
    <property type="entry name" value="D-aminoacid aminotransferase-like PLP-dependent enzymes"/>
    <property type="match status" value="1"/>
</dbReference>
<evidence type="ECO:0000256" key="11">
    <source>
        <dbReference type="ARBA" id="ARBA00035676"/>
    </source>
</evidence>
<comment type="function">
    <text evidence="16">Involved in the biosynthesis of p-aminobenzoate (PABA), a precursor of tetrahydrofolate. Converts 4-amino-4-deoxychorismate into 4-aminobenzoate (PABA) and pyruvate.</text>
</comment>
<dbReference type="Proteomes" id="UP001156701">
    <property type="component" value="Unassembled WGS sequence"/>
</dbReference>
<dbReference type="PROSITE" id="PS00770">
    <property type="entry name" value="AA_TRANSFER_CLASS_4"/>
    <property type="match status" value="1"/>
</dbReference>
<evidence type="ECO:0000313" key="22">
    <source>
        <dbReference type="EMBL" id="MDO7857724.1"/>
    </source>
</evidence>
<dbReference type="GO" id="GO:0008696">
    <property type="term" value="F:4-amino-4-deoxychorismate lyase activity"/>
    <property type="evidence" value="ECO:0007669"/>
    <property type="project" value="UniProtKB-EC"/>
</dbReference>
<dbReference type="GO" id="GO:0005829">
    <property type="term" value="C:cytosol"/>
    <property type="evidence" value="ECO:0007669"/>
    <property type="project" value="TreeGrafter"/>
</dbReference>
<comment type="cofactor">
    <cofactor evidence="1 20">
        <name>pyridoxal 5'-phosphate</name>
        <dbReference type="ChEBI" id="CHEBI:597326"/>
    </cofactor>
</comment>
<evidence type="ECO:0000313" key="23">
    <source>
        <dbReference type="Proteomes" id="UP001156701"/>
    </source>
</evidence>
<evidence type="ECO:0000256" key="1">
    <source>
        <dbReference type="ARBA" id="ARBA00001933"/>
    </source>
</evidence>
<evidence type="ECO:0000256" key="4">
    <source>
        <dbReference type="ARBA" id="ARBA00004931"/>
    </source>
</evidence>
<evidence type="ECO:0000256" key="7">
    <source>
        <dbReference type="ARBA" id="ARBA00013053"/>
    </source>
</evidence>
<dbReference type="EC" id="4.1.3.38" evidence="11"/>
<dbReference type="GO" id="GO:0008652">
    <property type="term" value="P:amino acid biosynthetic process"/>
    <property type="evidence" value="ECO:0007669"/>
    <property type="project" value="UniProtKB-ARBA"/>
</dbReference>
<dbReference type="PANTHER" id="PTHR42743:SF11">
    <property type="entry name" value="AMINODEOXYCHORISMATE LYASE"/>
    <property type="match status" value="1"/>
</dbReference>
<dbReference type="Pfam" id="PF01063">
    <property type="entry name" value="Aminotran_4"/>
    <property type="match status" value="1"/>
</dbReference>
<sequence>MSMITYVNGQFLPEEQASVSVFDRGFLFADAVYEVTAIINGKLIDFEHHMARLQRSCKELQLLMPCSVAELKQIHLQLIQQNSLQEGLIYLQLTRGNAKVRDFLYPETGIKPTLVLFAQQMNIIDSIKAKTGIKVVTVEDIRWQRCDIKTVSLLAASMAKEFARQQGADDAVFIKDGYITEGSSSNCFIVNRDNQLQTRGLSNIILPGITRRAVIELAGEQGIELIEKAFTLDDMLAAKEVFITSATTLVWPIVKVNNQVIGKGEPGEIAIRLREIYLQKIQ</sequence>
<evidence type="ECO:0000256" key="8">
    <source>
        <dbReference type="ARBA" id="ARBA00022898"/>
    </source>
</evidence>
<comment type="pathway">
    <text evidence="3">Amino-acid biosynthesis; L-isoleucine biosynthesis; L-isoleucine from 2-oxobutanoate: step 4/4.</text>
</comment>
<evidence type="ECO:0000256" key="5">
    <source>
        <dbReference type="ARBA" id="ARBA00005072"/>
    </source>
</evidence>
<evidence type="ECO:0000256" key="2">
    <source>
        <dbReference type="ARBA" id="ARBA00003109"/>
    </source>
</evidence>
<dbReference type="PANTHER" id="PTHR42743">
    <property type="entry name" value="AMINO-ACID AMINOTRANSFERASE"/>
    <property type="match status" value="1"/>
</dbReference>
<comment type="catalytic activity">
    <reaction evidence="15">
        <text>4-amino-4-deoxychorismate = 4-aminobenzoate + pyruvate + H(+)</text>
        <dbReference type="Rhea" id="RHEA:16201"/>
        <dbReference type="ChEBI" id="CHEBI:15361"/>
        <dbReference type="ChEBI" id="CHEBI:15378"/>
        <dbReference type="ChEBI" id="CHEBI:17836"/>
        <dbReference type="ChEBI" id="CHEBI:58406"/>
        <dbReference type="EC" id="4.1.3.38"/>
    </reaction>
</comment>
<evidence type="ECO:0000256" key="10">
    <source>
        <dbReference type="ARBA" id="ARBA00035633"/>
    </source>
</evidence>
<keyword evidence="21" id="KW-0808">Transferase</keyword>
<comment type="pathway">
    <text evidence="10">Cofactor biosynthesis; tetrahydrofolate biosynthesis; 4-aminobenzoate from chorismate: step 2/2.</text>
</comment>
<dbReference type="InterPro" id="IPR050571">
    <property type="entry name" value="Class-IV_PLP-Dep_Aminotrnsfr"/>
</dbReference>
<protein>
    <recommendedName>
        <fullName evidence="17">Aminodeoxychorismate lyase</fullName>
        <ecNumber evidence="7">2.6.1.42</ecNumber>
        <ecNumber evidence="11">4.1.3.38</ecNumber>
    </recommendedName>
    <alternativeName>
        <fullName evidence="18">4-amino-4-deoxychorismate lyase</fullName>
    </alternativeName>
</protein>
<proteinExistence type="inferred from homology"/>
<reference evidence="22" key="3">
    <citation type="journal article" date="2024" name="Int. J. Antimicrob. Agents">
        <title>Identification of a novel Providencia species showing multi-drug-resistant in three patients with hospital-acquired infection.</title>
        <authorList>
            <person name="Yang W."/>
            <person name="Chen J."/>
            <person name="Yang F."/>
            <person name="Ji P."/>
            <person name="Shen S."/>
            <person name="Yin D."/>
            <person name="Hu F."/>
        </authorList>
    </citation>
    <scope>NUCLEOTIDE SEQUENCE</scope>
    <source>
        <strain evidence="22">CRE-138-0111</strain>
    </source>
</reference>
<evidence type="ECO:0000256" key="16">
    <source>
        <dbReference type="ARBA" id="ARBA00054027"/>
    </source>
</evidence>
<dbReference type="CDD" id="cd01558">
    <property type="entry name" value="D-AAT_like"/>
    <property type="match status" value="1"/>
</dbReference>
<evidence type="ECO:0000313" key="21">
    <source>
        <dbReference type="EMBL" id="MDG4695924.1"/>
    </source>
</evidence>
<dbReference type="Proteomes" id="UP001176478">
    <property type="component" value="Unassembled WGS sequence"/>
</dbReference>
<reference evidence="21" key="1">
    <citation type="submission" date="2023-03" db="EMBL/GenBank/DDBJ databases">
        <title>a new species belonging to Providencia genus.</title>
        <authorList>
            <person name="Yang W."/>
            <person name="Hu F."/>
            <person name="Shen S."/>
            <person name="Ding L."/>
            <person name="Yin D."/>
        </authorList>
    </citation>
    <scope>NUCLEOTIDE SEQUENCE</scope>
    <source>
        <strain evidence="21">CRE-3FA-0001</strain>
    </source>
</reference>
<dbReference type="InterPro" id="IPR043132">
    <property type="entry name" value="BCAT-like_C"/>
</dbReference>
<dbReference type="EC" id="2.6.1.42" evidence="7"/>
<name>A0AA42FJY6_9GAMM</name>
<keyword evidence="8 20" id="KW-0663">Pyridoxal phosphate</keyword>
<accession>A0AA42FJY6</accession>
<comment type="pathway">
    <text evidence="4">Amino-acid biosynthesis; L-valine biosynthesis; L-valine from pyruvate: step 4/4.</text>
</comment>
<evidence type="ECO:0000256" key="14">
    <source>
        <dbReference type="ARBA" id="ARBA00049229"/>
    </source>
</evidence>
<evidence type="ECO:0000313" key="24">
    <source>
        <dbReference type="Proteomes" id="UP001176478"/>
    </source>
</evidence>
<evidence type="ECO:0000256" key="12">
    <source>
        <dbReference type="ARBA" id="ARBA00048212"/>
    </source>
</evidence>
<comment type="catalytic activity">
    <reaction evidence="13">
        <text>L-isoleucine + 2-oxoglutarate = (S)-3-methyl-2-oxopentanoate + L-glutamate</text>
        <dbReference type="Rhea" id="RHEA:24801"/>
        <dbReference type="ChEBI" id="CHEBI:16810"/>
        <dbReference type="ChEBI" id="CHEBI:29985"/>
        <dbReference type="ChEBI" id="CHEBI:35146"/>
        <dbReference type="ChEBI" id="CHEBI:58045"/>
        <dbReference type="EC" id="2.6.1.42"/>
    </reaction>
</comment>
<comment type="caution">
    <text evidence="21">The sequence shown here is derived from an EMBL/GenBank/DDBJ whole genome shotgun (WGS) entry which is preliminary data.</text>
</comment>
<dbReference type="RefSeq" id="WP_210814217.1">
    <property type="nucleotide sequence ID" value="NZ_JARRYG010000005.1"/>
</dbReference>
<organism evidence="21 23">
    <name type="scientific">Providencia huashanensis</name>
    <dbReference type="NCBI Taxonomy" id="3037798"/>
    <lineage>
        <taxon>Bacteria</taxon>
        <taxon>Pseudomonadati</taxon>
        <taxon>Pseudomonadota</taxon>
        <taxon>Gammaproteobacteria</taxon>
        <taxon>Enterobacterales</taxon>
        <taxon>Morganellaceae</taxon>
        <taxon>Providencia</taxon>
    </lineage>
</organism>
<dbReference type="InterPro" id="IPR001544">
    <property type="entry name" value="Aminotrans_IV"/>
</dbReference>
<dbReference type="NCBIfam" id="NF005209">
    <property type="entry name" value="PRK06680.1"/>
    <property type="match status" value="1"/>
</dbReference>
<keyword evidence="21" id="KW-0032">Aminotransferase</keyword>
<comment type="catalytic activity">
    <reaction evidence="12">
        <text>L-valine + 2-oxoglutarate = 3-methyl-2-oxobutanoate + L-glutamate</text>
        <dbReference type="Rhea" id="RHEA:24813"/>
        <dbReference type="ChEBI" id="CHEBI:11851"/>
        <dbReference type="ChEBI" id="CHEBI:16810"/>
        <dbReference type="ChEBI" id="CHEBI:29985"/>
        <dbReference type="ChEBI" id="CHEBI:57762"/>
        <dbReference type="EC" id="2.6.1.42"/>
    </reaction>
</comment>
<evidence type="ECO:0000256" key="6">
    <source>
        <dbReference type="ARBA" id="ARBA00009320"/>
    </source>
</evidence>
<reference evidence="22" key="2">
    <citation type="submission" date="2023-07" db="EMBL/GenBank/DDBJ databases">
        <authorList>
            <person name="Yang W."/>
            <person name="Chen J."/>
            <person name="Ji P."/>
            <person name="Hu F."/>
        </authorList>
    </citation>
    <scope>NUCLEOTIDE SEQUENCE</scope>
    <source>
        <strain evidence="22">CRE-138-0111</strain>
    </source>
</reference>
<evidence type="ECO:0000256" key="3">
    <source>
        <dbReference type="ARBA" id="ARBA00004824"/>
    </source>
</evidence>
<gene>
    <name evidence="21" type="ORF">P7V44_06690</name>
    <name evidence="22" type="ORF">Q5E86_15500</name>
</gene>
<evidence type="ECO:0000256" key="9">
    <source>
        <dbReference type="ARBA" id="ARBA00022909"/>
    </source>
</evidence>
<dbReference type="InterPro" id="IPR018300">
    <property type="entry name" value="Aminotrans_IV_CS"/>
</dbReference>
<comment type="catalytic activity">
    <reaction evidence="14">
        <text>L-leucine + 2-oxoglutarate = 4-methyl-2-oxopentanoate + L-glutamate</text>
        <dbReference type="Rhea" id="RHEA:18321"/>
        <dbReference type="ChEBI" id="CHEBI:16810"/>
        <dbReference type="ChEBI" id="CHEBI:17865"/>
        <dbReference type="ChEBI" id="CHEBI:29985"/>
        <dbReference type="ChEBI" id="CHEBI:57427"/>
        <dbReference type="EC" id="2.6.1.42"/>
    </reaction>
</comment>
<comment type="similarity">
    <text evidence="6 19">Belongs to the class-IV pyridoxal-phosphate-dependent aminotransferase family.</text>
</comment>
<dbReference type="EMBL" id="JAUQTG010000009">
    <property type="protein sequence ID" value="MDO7857724.1"/>
    <property type="molecule type" value="Genomic_DNA"/>
</dbReference>
<dbReference type="AlphaFoldDB" id="A0AA42FJY6"/>
<evidence type="ECO:0000256" key="15">
    <source>
        <dbReference type="ARBA" id="ARBA00049529"/>
    </source>
</evidence>
<dbReference type="GO" id="GO:0004084">
    <property type="term" value="F:branched-chain-amino-acid transaminase activity"/>
    <property type="evidence" value="ECO:0007669"/>
    <property type="project" value="UniProtKB-EC"/>
</dbReference>
<evidence type="ECO:0000256" key="18">
    <source>
        <dbReference type="ARBA" id="ARBA00080135"/>
    </source>
</evidence>
<dbReference type="InterPro" id="IPR043131">
    <property type="entry name" value="BCAT-like_N"/>
</dbReference>
<evidence type="ECO:0000256" key="17">
    <source>
        <dbReference type="ARBA" id="ARBA00069174"/>
    </source>
</evidence>
<comment type="function">
    <text evidence="2">Acts on leucine, isoleucine and valine.</text>
</comment>
<keyword evidence="24" id="KW-1185">Reference proteome</keyword>
<dbReference type="Gene3D" id="3.20.10.10">
    <property type="entry name" value="D-amino Acid Aminotransferase, subunit A, domain 2"/>
    <property type="match status" value="1"/>
</dbReference>
<dbReference type="Gene3D" id="3.30.470.10">
    <property type="match status" value="1"/>
</dbReference>
<dbReference type="GO" id="GO:0046656">
    <property type="term" value="P:folic acid biosynthetic process"/>
    <property type="evidence" value="ECO:0007669"/>
    <property type="project" value="UniProtKB-KW"/>
</dbReference>
<evidence type="ECO:0000256" key="20">
    <source>
        <dbReference type="RuleBase" id="RU004516"/>
    </source>
</evidence>
<comment type="pathway">
    <text evidence="5">Amino-acid biosynthesis; L-leucine biosynthesis; L-leucine from 3-methyl-2-oxobutanoate: step 4/4.</text>
</comment>
<dbReference type="EMBL" id="JARRYG010000005">
    <property type="protein sequence ID" value="MDG4695924.1"/>
    <property type="molecule type" value="Genomic_DNA"/>
</dbReference>